<reference evidence="7 8" key="1">
    <citation type="journal article" date="2019" name="Int. J. Syst. Evol. Microbiol.">
        <title>The Global Catalogue of Microorganisms (GCM) 10K type strain sequencing project: providing services to taxonomists for standard genome sequencing and annotation.</title>
        <authorList>
            <consortium name="The Broad Institute Genomics Platform"/>
            <consortium name="The Broad Institute Genome Sequencing Center for Infectious Disease"/>
            <person name="Wu L."/>
            <person name="Ma J."/>
        </authorList>
    </citation>
    <scope>NUCLEOTIDE SEQUENCE [LARGE SCALE GENOMIC DNA]</scope>
    <source>
        <strain evidence="7 8">JCM 3380</strain>
    </source>
</reference>
<keyword evidence="8" id="KW-1185">Reference proteome</keyword>
<keyword evidence="4 5" id="KW-0472">Membrane</keyword>
<evidence type="ECO:0000313" key="7">
    <source>
        <dbReference type="EMBL" id="GAA0246775.1"/>
    </source>
</evidence>
<accession>A0ABN0UDA8</accession>
<evidence type="ECO:0000256" key="5">
    <source>
        <dbReference type="SAM" id="Phobius"/>
    </source>
</evidence>
<protein>
    <recommendedName>
        <fullName evidence="6">DUF202 domain-containing protein</fullName>
    </recommendedName>
</protein>
<comment type="caution">
    <text evidence="7">The sequence shown here is derived from an EMBL/GenBank/DDBJ whole genome shotgun (WGS) entry which is preliminary data.</text>
</comment>
<comment type="subcellular location">
    <subcellularLocation>
        <location evidence="1">Endomembrane system</location>
        <topology evidence="1">Multi-pass membrane protein</topology>
    </subcellularLocation>
</comment>
<evidence type="ECO:0000256" key="2">
    <source>
        <dbReference type="ARBA" id="ARBA00022692"/>
    </source>
</evidence>
<feature type="transmembrane region" description="Helical" evidence="5">
    <location>
        <begin position="37"/>
        <end position="55"/>
    </location>
</feature>
<evidence type="ECO:0000259" key="6">
    <source>
        <dbReference type="Pfam" id="PF02656"/>
    </source>
</evidence>
<evidence type="ECO:0000256" key="3">
    <source>
        <dbReference type="ARBA" id="ARBA00022989"/>
    </source>
</evidence>
<dbReference type="Proteomes" id="UP001500416">
    <property type="component" value="Unassembled WGS sequence"/>
</dbReference>
<dbReference type="Pfam" id="PF02656">
    <property type="entry name" value="DUF202"/>
    <property type="match status" value="1"/>
</dbReference>
<name>A0ABN0UDA8_9PSEU</name>
<dbReference type="RefSeq" id="WP_343936597.1">
    <property type="nucleotide sequence ID" value="NZ_BAAABU010000014.1"/>
</dbReference>
<gene>
    <name evidence="7" type="ORF">GCM10010492_52930</name>
</gene>
<keyword evidence="2 5" id="KW-0812">Transmembrane</keyword>
<proteinExistence type="predicted"/>
<feature type="domain" description="DUF202" evidence="6">
    <location>
        <begin position="3"/>
        <end position="56"/>
    </location>
</feature>
<evidence type="ECO:0000256" key="1">
    <source>
        <dbReference type="ARBA" id="ARBA00004127"/>
    </source>
</evidence>
<keyword evidence="3 5" id="KW-1133">Transmembrane helix</keyword>
<feature type="transmembrane region" description="Helical" evidence="5">
    <location>
        <begin position="12"/>
        <end position="30"/>
    </location>
</feature>
<dbReference type="EMBL" id="BAAABU010000014">
    <property type="protein sequence ID" value="GAA0246775.1"/>
    <property type="molecule type" value="Genomic_DNA"/>
</dbReference>
<feature type="transmembrane region" description="Helical" evidence="5">
    <location>
        <begin position="67"/>
        <end position="87"/>
    </location>
</feature>
<sequence>MTDPGLQPERTHLAWRRTALTFTVVAILAARHAADHPAALVLIAVAWLAFCGTAYTRGRTTTRPLPHLTPVVTVCSVLALAVAAVLVR</sequence>
<evidence type="ECO:0000256" key="4">
    <source>
        <dbReference type="ARBA" id="ARBA00023136"/>
    </source>
</evidence>
<evidence type="ECO:0000313" key="8">
    <source>
        <dbReference type="Proteomes" id="UP001500416"/>
    </source>
</evidence>
<dbReference type="InterPro" id="IPR003807">
    <property type="entry name" value="DUF202"/>
</dbReference>
<organism evidence="7 8">
    <name type="scientific">Saccharothrix mutabilis subsp. mutabilis</name>
    <dbReference type="NCBI Taxonomy" id="66855"/>
    <lineage>
        <taxon>Bacteria</taxon>
        <taxon>Bacillati</taxon>
        <taxon>Actinomycetota</taxon>
        <taxon>Actinomycetes</taxon>
        <taxon>Pseudonocardiales</taxon>
        <taxon>Pseudonocardiaceae</taxon>
        <taxon>Saccharothrix</taxon>
    </lineage>
</organism>